<reference evidence="1 2" key="1">
    <citation type="submission" date="2024-05" db="EMBL/GenBank/DDBJ databases">
        <title>Genome sequencing and assembly of Indian major carp, Cirrhinus mrigala (Hamilton, 1822).</title>
        <authorList>
            <person name="Mohindra V."/>
            <person name="Chowdhury L.M."/>
            <person name="Lal K."/>
            <person name="Jena J.K."/>
        </authorList>
    </citation>
    <scope>NUCLEOTIDE SEQUENCE [LARGE SCALE GENOMIC DNA]</scope>
    <source>
        <strain evidence="1">CM1030</strain>
        <tissue evidence="1">Blood</tissue>
    </source>
</reference>
<evidence type="ECO:0000313" key="1">
    <source>
        <dbReference type="EMBL" id="KAL0175900.1"/>
    </source>
</evidence>
<gene>
    <name evidence="1" type="ORF">M9458_028230</name>
</gene>
<protein>
    <recommendedName>
        <fullName evidence="3">MHC class I antigen</fullName>
    </recommendedName>
</protein>
<dbReference type="AlphaFoldDB" id="A0ABD0PQ91"/>
<organism evidence="1 2">
    <name type="scientific">Cirrhinus mrigala</name>
    <name type="common">Mrigala</name>
    <dbReference type="NCBI Taxonomy" id="683832"/>
    <lineage>
        <taxon>Eukaryota</taxon>
        <taxon>Metazoa</taxon>
        <taxon>Chordata</taxon>
        <taxon>Craniata</taxon>
        <taxon>Vertebrata</taxon>
        <taxon>Euteleostomi</taxon>
        <taxon>Actinopterygii</taxon>
        <taxon>Neopterygii</taxon>
        <taxon>Teleostei</taxon>
        <taxon>Ostariophysi</taxon>
        <taxon>Cypriniformes</taxon>
        <taxon>Cyprinidae</taxon>
        <taxon>Labeoninae</taxon>
        <taxon>Labeonini</taxon>
        <taxon>Cirrhinus</taxon>
    </lineage>
</organism>
<comment type="caution">
    <text evidence="1">The sequence shown here is derived from an EMBL/GenBank/DDBJ whole genome shotgun (WGS) entry which is preliminary data.</text>
</comment>
<evidence type="ECO:0008006" key="3">
    <source>
        <dbReference type="Google" id="ProtNLM"/>
    </source>
</evidence>
<keyword evidence="2" id="KW-1185">Reference proteome</keyword>
<dbReference type="EMBL" id="JAMKFB020000014">
    <property type="protein sequence ID" value="KAL0175900.1"/>
    <property type="molecule type" value="Genomic_DNA"/>
</dbReference>
<name>A0ABD0PQ91_CIRMR</name>
<feature type="non-terminal residue" evidence="1">
    <location>
        <position position="1"/>
    </location>
</feature>
<feature type="non-terminal residue" evidence="1">
    <location>
        <position position="53"/>
    </location>
</feature>
<accession>A0ABD0PQ91</accession>
<dbReference type="Gene3D" id="3.40.50.2300">
    <property type="match status" value="1"/>
</dbReference>
<sequence>GFLDIDLTEFKKGEANVTGFQLVNYADPNVSRIVQQWMDFDNKDAKVPKRGLK</sequence>
<evidence type="ECO:0000313" key="2">
    <source>
        <dbReference type="Proteomes" id="UP001529510"/>
    </source>
</evidence>
<dbReference type="Proteomes" id="UP001529510">
    <property type="component" value="Unassembled WGS sequence"/>
</dbReference>
<proteinExistence type="predicted"/>